<feature type="transmembrane region" description="Helical" evidence="1">
    <location>
        <begin position="179"/>
        <end position="201"/>
    </location>
</feature>
<evidence type="ECO:0000313" key="2">
    <source>
        <dbReference type="EMBL" id="HJC49415.1"/>
    </source>
</evidence>
<keyword evidence="1" id="KW-0472">Membrane</keyword>
<dbReference type="PANTHER" id="PTHR41309:SF2">
    <property type="entry name" value="MEMBRANE PROTEIN"/>
    <property type="match status" value="1"/>
</dbReference>
<keyword evidence="1" id="KW-1133">Transmembrane helix</keyword>
<dbReference type="Proteomes" id="UP000823904">
    <property type="component" value="Unassembled WGS sequence"/>
</dbReference>
<feature type="transmembrane region" description="Helical" evidence="1">
    <location>
        <begin position="21"/>
        <end position="50"/>
    </location>
</feature>
<dbReference type="Pfam" id="PF13346">
    <property type="entry name" value="ABC2_membrane_5"/>
    <property type="match status" value="1"/>
</dbReference>
<keyword evidence="1" id="KW-0812">Transmembrane</keyword>
<protein>
    <submittedName>
        <fullName evidence="2">ABC-2 transporter permease</fullName>
    </submittedName>
</protein>
<name>A0A9D2PH82_9FIRM</name>
<dbReference type="InterPro" id="IPR025699">
    <property type="entry name" value="ABC2_memb-like"/>
</dbReference>
<dbReference type="EMBL" id="DWWD01000014">
    <property type="protein sequence ID" value="HJC49415.1"/>
    <property type="molecule type" value="Genomic_DNA"/>
</dbReference>
<organism evidence="2 3">
    <name type="scientific">Candidatus Anaerostipes avistercoris</name>
    <dbReference type="NCBI Taxonomy" id="2838462"/>
    <lineage>
        <taxon>Bacteria</taxon>
        <taxon>Bacillati</taxon>
        <taxon>Bacillota</taxon>
        <taxon>Clostridia</taxon>
        <taxon>Lachnospirales</taxon>
        <taxon>Lachnospiraceae</taxon>
        <taxon>Anaerostipes</taxon>
    </lineage>
</organism>
<evidence type="ECO:0000313" key="3">
    <source>
        <dbReference type="Proteomes" id="UP000823904"/>
    </source>
</evidence>
<reference evidence="2" key="1">
    <citation type="journal article" date="2021" name="PeerJ">
        <title>Extensive microbial diversity within the chicken gut microbiome revealed by metagenomics and culture.</title>
        <authorList>
            <person name="Gilroy R."/>
            <person name="Ravi A."/>
            <person name="Getino M."/>
            <person name="Pursley I."/>
            <person name="Horton D.L."/>
            <person name="Alikhan N.F."/>
            <person name="Baker D."/>
            <person name="Gharbi K."/>
            <person name="Hall N."/>
            <person name="Watson M."/>
            <person name="Adriaenssens E.M."/>
            <person name="Foster-Nyarko E."/>
            <person name="Jarju S."/>
            <person name="Secka A."/>
            <person name="Antonio M."/>
            <person name="Oren A."/>
            <person name="Chaudhuri R.R."/>
            <person name="La Ragione R."/>
            <person name="Hildebrand F."/>
            <person name="Pallen M.J."/>
        </authorList>
    </citation>
    <scope>NUCLEOTIDE SEQUENCE</scope>
    <source>
        <strain evidence="2">ChiSjej3B21-8574</strain>
    </source>
</reference>
<accession>A0A9D2PH82</accession>
<feature type="transmembrane region" description="Helical" evidence="1">
    <location>
        <begin position="118"/>
        <end position="142"/>
    </location>
</feature>
<dbReference type="PANTHER" id="PTHR41309">
    <property type="entry name" value="MEMBRANE PROTEIN-RELATED"/>
    <property type="match status" value="1"/>
</dbReference>
<comment type="caution">
    <text evidence="2">The sequence shown here is derived from an EMBL/GenBank/DDBJ whole genome shotgun (WGS) entry which is preliminary data.</text>
</comment>
<feature type="transmembrane region" description="Helical" evidence="1">
    <location>
        <begin position="148"/>
        <end position="167"/>
    </location>
</feature>
<reference evidence="2" key="2">
    <citation type="submission" date="2021-04" db="EMBL/GenBank/DDBJ databases">
        <authorList>
            <person name="Gilroy R."/>
        </authorList>
    </citation>
    <scope>NUCLEOTIDE SEQUENCE</scope>
    <source>
        <strain evidence="2">ChiSjej3B21-8574</strain>
    </source>
</reference>
<sequence length="211" mass="23656">MRGLIYKECSLFLKSIGKKEAALVAVLAVLLFVRTGPAAGLFMSVLFAMAVGIQHVLEFSADEQHNWKSYQMIMPVTGRQVVMSKYVSVLLTLVISIVISLILSLVSFLRFGSFDAALFYLTILLAAVIPLIWTSFLLPVIYWFGFRYAQYAGLILVIPNVYFLNYLEDGSGITDFAKISGINLFFIFGILILIFGISYFISLLGYSRKRK</sequence>
<proteinExistence type="predicted"/>
<evidence type="ECO:0000256" key="1">
    <source>
        <dbReference type="SAM" id="Phobius"/>
    </source>
</evidence>
<dbReference type="AlphaFoldDB" id="A0A9D2PH82"/>
<gene>
    <name evidence="2" type="ORF">H9754_02335</name>
</gene>
<feature type="transmembrane region" description="Helical" evidence="1">
    <location>
        <begin position="86"/>
        <end position="106"/>
    </location>
</feature>